<organism evidence="2 3">
    <name type="scientific">Moniliophthora roreri</name>
    <name type="common">Frosty pod rot fungus</name>
    <name type="synonym">Monilia roreri</name>
    <dbReference type="NCBI Taxonomy" id="221103"/>
    <lineage>
        <taxon>Eukaryota</taxon>
        <taxon>Fungi</taxon>
        <taxon>Dikarya</taxon>
        <taxon>Basidiomycota</taxon>
        <taxon>Agaricomycotina</taxon>
        <taxon>Agaricomycetes</taxon>
        <taxon>Agaricomycetidae</taxon>
        <taxon>Agaricales</taxon>
        <taxon>Marasmiineae</taxon>
        <taxon>Marasmiaceae</taxon>
        <taxon>Moniliophthora</taxon>
    </lineage>
</organism>
<reference evidence="2 3" key="1">
    <citation type="submission" date="2015-12" db="EMBL/GenBank/DDBJ databases">
        <title>Draft genome sequence of Moniliophthora roreri, the causal agent of frosty pod rot of cacao.</title>
        <authorList>
            <person name="Aime M.C."/>
            <person name="Diaz-Valderrama J.R."/>
            <person name="Kijpornyongpan T."/>
            <person name="Phillips-Mora W."/>
        </authorList>
    </citation>
    <scope>NUCLEOTIDE SEQUENCE [LARGE SCALE GENOMIC DNA]</scope>
    <source>
        <strain evidence="2 3">MCA 2952</strain>
    </source>
</reference>
<dbReference type="eggNOG" id="ENOG502SNI7">
    <property type="taxonomic scope" value="Eukaryota"/>
</dbReference>
<sequence length="405" mass="44688">MADKTPSDQSVPSEAPPRYEASVAPNTLSSSSFTPPSRGGQHNPLIPQSWRSVLQTSFLNTTSREARRTVAGLIEDVVKANNSPGSDSKAKNILQTCAEVCSKQGISFSSLLQEKCYAGHTAIYWAIINRSRGPSVSDQDSLLTSVLDFAGPLKPTTAEEARQACLIVSNDALFQRLRLLQDLTRLSDTDRMLLGGSVPDKVQVLDVSQNGKVFVVDLQVMQFQNRMKISKVISVEFIAKNRMWRLQFRVSDLESASRSSGVPVRGTWYASLSLLQGSTATYIDSRLMVINNSFNCPPPGDQSLLDVYSDVSTPPATAFSKFLSKRIPQGQTQLVYHYMRMKRDRELKPPGPGQNVEDAINVSLGHNSWNSILQYAGSEYIGSDDSLRARFEAKLDKPEKECIIC</sequence>
<name>A0A0W0EYF7_MONRR</name>
<dbReference type="Proteomes" id="UP000054988">
    <property type="component" value="Unassembled WGS sequence"/>
</dbReference>
<feature type="region of interest" description="Disordered" evidence="1">
    <location>
        <begin position="1"/>
        <end position="46"/>
    </location>
</feature>
<evidence type="ECO:0000313" key="3">
    <source>
        <dbReference type="Proteomes" id="UP000054988"/>
    </source>
</evidence>
<dbReference type="EMBL" id="LATX01002450">
    <property type="protein sequence ID" value="KTB29080.1"/>
    <property type="molecule type" value="Genomic_DNA"/>
</dbReference>
<protein>
    <submittedName>
        <fullName evidence="2">Uncharacterized protein</fullName>
    </submittedName>
</protein>
<proteinExistence type="predicted"/>
<evidence type="ECO:0000256" key="1">
    <source>
        <dbReference type="SAM" id="MobiDB-lite"/>
    </source>
</evidence>
<accession>A0A0W0EYF7</accession>
<feature type="compositionally biased region" description="Polar residues" evidence="1">
    <location>
        <begin position="24"/>
        <end position="35"/>
    </location>
</feature>
<dbReference type="AlphaFoldDB" id="A0A0W0EYF7"/>
<comment type="caution">
    <text evidence="2">The sequence shown here is derived from an EMBL/GenBank/DDBJ whole genome shotgun (WGS) entry which is preliminary data.</text>
</comment>
<evidence type="ECO:0000313" key="2">
    <source>
        <dbReference type="EMBL" id="KTB29080.1"/>
    </source>
</evidence>
<gene>
    <name evidence="2" type="ORF">WG66_18323</name>
</gene>